<dbReference type="AlphaFoldDB" id="A0A0H4Q051"/>
<name>A0A0H4Q051_9BACT</name>
<sequence length="530" mass="61503">MKFINMKRQPYLSWMMKPFVFFLLFVLASCSEKTKNEEETPRQPNILFIFTDDHAFQAISAYQSRLADLAPTPNIDRIAAKGILFNKAYVTNSICAPSRASVLTGTHSHVNGHRTNADTFDGSQITFPKLLRENGYNTALIGKWHLKSVPTGFDHWEILPGQGHYYNPDIISATDTTIAEGYVTDIITDKSLKWLSENQDSGKPFLLMLQHKAPHRKWEKGPEHLDLYEELTFPEPDNLFDDYPTRGTAAKTQDLSINKTMDLASDLKIWTDENKKGPVFNRTYGRMNDSQRANWDATYDPIIADFQAKDLKGDDLIRWKYQRYMKDYLATIRSVDDNVGRVLDYLEEIGLSENTLVVYTSDQGFYLGEHGWFDKRFMYEESFRTPLLMQWPGKIPEGITSDKLVSNLDFAQTFLDLADIPAPDRMQGRSLVPLMMGNTPEDWRDYLYYHYYEFPAVHSVRKHEGVTSERYKLMHFYELDEWELYDLEADPTEMNNIYNDSSYDSIKTAMTDRLKRIKTQYGVIVPKSNY</sequence>
<dbReference type="CDD" id="cd16031">
    <property type="entry name" value="G6S_like"/>
    <property type="match status" value="1"/>
</dbReference>
<dbReference type="KEGG" id="camu:CA2015_4677"/>
<dbReference type="OrthoDB" id="9789742at2"/>
<dbReference type="PANTHER" id="PTHR43108">
    <property type="entry name" value="N-ACETYLGLUCOSAMINE-6-SULFATASE FAMILY MEMBER"/>
    <property type="match status" value="1"/>
</dbReference>
<dbReference type="PROSITE" id="PS51257">
    <property type="entry name" value="PROKAR_LIPOPROTEIN"/>
    <property type="match status" value="1"/>
</dbReference>
<accession>A0A0H4Q051</accession>
<dbReference type="Pfam" id="PF16347">
    <property type="entry name" value="SGSH_C"/>
    <property type="match status" value="1"/>
</dbReference>
<evidence type="ECO:0000256" key="1">
    <source>
        <dbReference type="ARBA" id="ARBA00008779"/>
    </source>
</evidence>
<dbReference type="PATRIC" id="fig|320787.5.peg.5116"/>
<evidence type="ECO:0000259" key="3">
    <source>
        <dbReference type="Pfam" id="PF16347"/>
    </source>
</evidence>
<dbReference type="STRING" id="320787.CA2015_4677"/>
<protein>
    <submittedName>
        <fullName evidence="4">Arylsulfatase</fullName>
    </submittedName>
</protein>
<dbReference type="PANTHER" id="PTHR43108:SF6">
    <property type="entry name" value="N-SULPHOGLUCOSAMINE SULPHOHYDROLASE"/>
    <property type="match status" value="1"/>
</dbReference>
<evidence type="ECO:0000256" key="2">
    <source>
        <dbReference type="ARBA" id="ARBA00022801"/>
    </source>
</evidence>
<organism evidence="4 5">
    <name type="scientific">Cyclobacterium amurskyense</name>
    <dbReference type="NCBI Taxonomy" id="320787"/>
    <lineage>
        <taxon>Bacteria</taxon>
        <taxon>Pseudomonadati</taxon>
        <taxon>Bacteroidota</taxon>
        <taxon>Cytophagia</taxon>
        <taxon>Cytophagales</taxon>
        <taxon>Cyclobacteriaceae</taxon>
        <taxon>Cyclobacterium</taxon>
    </lineage>
</organism>
<dbReference type="InterPro" id="IPR032506">
    <property type="entry name" value="SGSH_C"/>
</dbReference>
<dbReference type="SUPFAM" id="SSF53649">
    <property type="entry name" value="Alkaline phosphatase-like"/>
    <property type="match status" value="1"/>
</dbReference>
<keyword evidence="5" id="KW-1185">Reference proteome</keyword>
<dbReference type="Gene3D" id="3.40.720.10">
    <property type="entry name" value="Alkaline Phosphatase, subunit A"/>
    <property type="match status" value="1"/>
</dbReference>
<reference evidence="4 5" key="1">
    <citation type="submission" date="2015-07" db="EMBL/GenBank/DDBJ databases">
        <authorList>
            <person name="Kim K.M."/>
        </authorList>
    </citation>
    <scope>NUCLEOTIDE SEQUENCE [LARGE SCALE GENOMIC DNA]</scope>
    <source>
        <strain evidence="4 5">KCTC 12363</strain>
    </source>
</reference>
<keyword evidence="2" id="KW-0378">Hydrolase</keyword>
<dbReference type="EMBL" id="CP012040">
    <property type="protein sequence ID" value="AKP54007.1"/>
    <property type="molecule type" value="Genomic_DNA"/>
</dbReference>
<evidence type="ECO:0000313" key="4">
    <source>
        <dbReference type="EMBL" id="AKP54007.1"/>
    </source>
</evidence>
<evidence type="ECO:0000313" key="5">
    <source>
        <dbReference type="Proteomes" id="UP000036520"/>
    </source>
</evidence>
<dbReference type="InterPro" id="IPR017850">
    <property type="entry name" value="Alkaline_phosphatase_core_sf"/>
</dbReference>
<feature type="domain" description="N-sulphoglucosamine sulphohydrolase C-terminal" evidence="3">
    <location>
        <begin position="368"/>
        <end position="519"/>
    </location>
</feature>
<dbReference type="PROSITE" id="PS00149">
    <property type="entry name" value="SULFATASE_2"/>
    <property type="match status" value="1"/>
</dbReference>
<dbReference type="GO" id="GO:0016787">
    <property type="term" value="F:hydrolase activity"/>
    <property type="evidence" value="ECO:0007669"/>
    <property type="project" value="UniProtKB-KW"/>
</dbReference>
<dbReference type="InterPro" id="IPR024607">
    <property type="entry name" value="Sulfatase_CS"/>
</dbReference>
<dbReference type="Proteomes" id="UP000036520">
    <property type="component" value="Chromosome"/>
</dbReference>
<gene>
    <name evidence="4" type="ORF">CA2015_4677</name>
</gene>
<dbReference type="PROSITE" id="PS00523">
    <property type="entry name" value="SULFATASE_1"/>
    <property type="match status" value="1"/>
</dbReference>
<proteinExistence type="inferred from homology"/>
<comment type="similarity">
    <text evidence="1">Belongs to the sulfatase family.</text>
</comment>